<feature type="transmembrane region" description="Helical" evidence="1">
    <location>
        <begin position="40"/>
        <end position="60"/>
    </location>
</feature>
<keyword evidence="1" id="KW-1133">Transmembrane helix</keyword>
<name>A0A4Q0M8I2_9SPHI</name>
<evidence type="ECO:0000256" key="1">
    <source>
        <dbReference type="SAM" id="Phobius"/>
    </source>
</evidence>
<evidence type="ECO:0000313" key="5">
    <source>
        <dbReference type="Proteomes" id="UP000290848"/>
    </source>
</evidence>
<evidence type="ECO:0000313" key="4">
    <source>
        <dbReference type="EMBL" id="RXF69460.1"/>
    </source>
</evidence>
<protein>
    <submittedName>
        <fullName evidence="4">Phosphatidylglycerophosphatase A</fullName>
    </submittedName>
</protein>
<keyword evidence="1" id="KW-0812">Transmembrane</keyword>
<reference evidence="4 5" key="1">
    <citation type="submission" date="2018-12" db="EMBL/GenBank/DDBJ databases">
        <title>The Draft Genome Sequence of the Soil Bacterium Pedobacter tournemirensis R1.</title>
        <authorList>
            <person name="He J."/>
        </authorList>
    </citation>
    <scope>NUCLEOTIDE SEQUENCE [LARGE SCALE GENOMIC DNA]</scope>
    <source>
        <strain evidence="4 5">R1</strain>
    </source>
</reference>
<dbReference type="RefSeq" id="WP_128769732.1">
    <property type="nucleotide sequence ID" value="NZ_RXOC01000007.1"/>
</dbReference>
<proteinExistence type="predicted"/>
<dbReference type="SUPFAM" id="SSF101307">
    <property type="entry name" value="YutG-like"/>
    <property type="match status" value="1"/>
</dbReference>
<dbReference type="InterPro" id="IPR036681">
    <property type="entry name" value="PgpA-like_sf"/>
</dbReference>
<dbReference type="InterPro" id="IPR007686">
    <property type="entry name" value="YutG/PgpA"/>
</dbReference>
<dbReference type="EMBL" id="RXOC01000007">
    <property type="protein sequence ID" value="RXF69460.1"/>
    <property type="molecule type" value="Genomic_DNA"/>
</dbReference>
<dbReference type="GO" id="GO:0006629">
    <property type="term" value="P:lipid metabolic process"/>
    <property type="evidence" value="ECO:0007669"/>
    <property type="project" value="InterPro"/>
</dbReference>
<comment type="caution">
    <text evidence="4">The sequence shown here is derived from an EMBL/GenBank/DDBJ whole genome shotgun (WGS) entry which is preliminary data.</text>
</comment>
<accession>A0A4Q0M8I2</accession>
<keyword evidence="1" id="KW-0472">Membrane</keyword>
<dbReference type="EMBL" id="VWNE01000001">
    <property type="protein sequence ID" value="KAA8486765.1"/>
    <property type="molecule type" value="Genomic_DNA"/>
</dbReference>
<dbReference type="PANTHER" id="PTHR36305:SF1">
    <property type="entry name" value="PHOSPHATIDYLGLYCEROPHOSPHATASE A"/>
    <property type="match status" value="1"/>
</dbReference>
<keyword evidence="6" id="KW-1185">Reference proteome</keyword>
<dbReference type="Pfam" id="PF04608">
    <property type="entry name" value="PgpA"/>
    <property type="match status" value="1"/>
</dbReference>
<dbReference type="PIRSF" id="PIRSF006162">
    <property type="entry name" value="PgpA"/>
    <property type="match status" value="1"/>
</dbReference>
<dbReference type="InterPro" id="IPR026037">
    <property type="entry name" value="PgpA"/>
</dbReference>
<gene>
    <name evidence="4" type="ORF">EKH83_12325</name>
    <name evidence="3" type="ORF">F1649_00710</name>
</gene>
<dbReference type="GO" id="GO:0008962">
    <property type="term" value="F:phosphatidylglycerophosphatase activity"/>
    <property type="evidence" value="ECO:0007669"/>
    <property type="project" value="InterPro"/>
</dbReference>
<feature type="transmembrane region" description="Helical" evidence="1">
    <location>
        <begin position="12"/>
        <end position="33"/>
    </location>
</feature>
<feature type="transmembrane region" description="Helical" evidence="1">
    <location>
        <begin position="80"/>
        <end position="106"/>
    </location>
</feature>
<sequence length="150" mass="16369">MYKLISTGFGIGYIPKGGGTVASVFCCLCMYLTQTGGNSYNIFTSAIVTVVLITLGVLASHKMEPIWGKDNYRVVIDEIAGMWISMLFIPIGITYLLVGLILFRVFDIGKPFFIRKMEKLPGGIGVMMDDVLAGIYANISLQIVIACNLL</sequence>
<feature type="domain" description="YutG/PgpA" evidence="2">
    <location>
        <begin position="5"/>
        <end position="144"/>
    </location>
</feature>
<evidence type="ECO:0000313" key="3">
    <source>
        <dbReference type="EMBL" id="KAA8486765.1"/>
    </source>
</evidence>
<dbReference type="CDD" id="cd06971">
    <property type="entry name" value="PgpA"/>
    <property type="match status" value="1"/>
</dbReference>
<dbReference type="PANTHER" id="PTHR36305">
    <property type="entry name" value="PHOSPHATIDYLGLYCEROPHOSPHATASE A"/>
    <property type="match status" value="1"/>
</dbReference>
<evidence type="ECO:0000313" key="6">
    <source>
        <dbReference type="Proteomes" id="UP000322918"/>
    </source>
</evidence>
<dbReference type="OrthoDB" id="9804091at2"/>
<evidence type="ECO:0000259" key="2">
    <source>
        <dbReference type="Pfam" id="PF04608"/>
    </source>
</evidence>
<reference evidence="3 6" key="2">
    <citation type="submission" date="2019-09" db="EMBL/GenBank/DDBJ databases">
        <title>Pararcticibacter amylolyticus gen. nov., sp. nov., isolated from a rottenly hemp rope, and reclassification of Pedobacter tournemirensis as Pararcticibacter tournemirensis comb. nov.</title>
        <authorList>
            <person name="Cai Y."/>
        </authorList>
    </citation>
    <scope>NUCLEOTIDE SEQUENCE [LARGE SCALE GENOMIC DNA]</scope>
    <source>
        <strain evidence="3 6">TF5-37.2-LB10</strain>
    </source>
</reference>
<dbReference type="Gene3D" id="1.10.3760.10">
    <property type="entry name" value="PgpA-like"/>
    <property type="match status" value="1"/>
</dbReference>
<organism evidence="4 5">
    <name type="scientific">Arcticibacter tournemirensis</name>
    <dbReference type="NCBI Taxonomy" id="699437"/>
    <lineage>
        <taxon>Bacteria</taxon>
        <taxon>Pseudomonadati</taxon>
        <taxon>Bacteroidota</taxon>
        <taxon>Sphingobacteriia</taxon>
        <taxon>Sphingobacteriales</taxon>
        <taxon>Sphingobacteriaceae</taxon>
        <taxon>Arcticibacter</taxon>
    </lineage>
</organism>
<dbReference type="Proteomes" id="UP000322918">
    <property type="component" value="Unassembled WGS sequence"/>
</dbReference>
<dbReference type="Proteomes" id="UP000290848">
    <property type="component" value="Unassembled WGS sequence"/>
</dbReference>
<dbReference type="AlphaFoldDB" id="A0A4Q0M8I2"/>